<name>A0ABU5SS19_9CYAN</name>
<organism evidence="1 2">
    <name type="scientific">Cyanobium gracile UHCC 0281</name>
    <dbReference type="NCBI Taxonomy" id="3110309"/>
    <lineage>
        <taxon>Bacteria</taxon>
        <taxon>Bacillati</taxon>
        <taxon>Cyanobacteriota</taxon>
        <taxon>Cyanophyceae</taxon>
        <taxon>Synechococcales</taxon>
        <taxon>Prochlorococcaceae</taxon>
        <taxon>Cyanobium</taxon>
    </lineage>
</organism>
<protein>
    <submittedName>
        <fullName evidence="1">Uncharacterized protein</fullName>
    </submittedName>
</protein>
<proteinExistence type="predicted"/>
<comment type="caution">
    <text evidence="1">The sequence shown here is derived from an EMBL/GenBank/DDBJ whole genome shotgun (WGS) entry which is preliminary data.</text>
</comment>
<dbReference type="EMBL" id="JAYGHY010000003">
    <property type="protein sequence ID" value="MEA5441270.1"/>
    <property type="molecule type" value="Genomic_DNA"/>
</dbReference>
<evidence type="ECO:0000313" key="1">
    <source>
        <dbReference type="EMBL" id="MEA5441270.1"/>
    </source>
</evidence>
<gene>
    <name evidence="1" type="ORF">VB739_01730</name>
</gene>
<dbReference type="RefSeq" id="WP_323355419.1">
    <property type="nucleotide sequence ID" value="NZ_JAYGHY010000003.1"/>
</dbReference>
<sequence length="42" mass="4412">MLAPVVKGHAKGYPRIGGQVLAPYRDQLGLDPLVLQGAEDAP</sequence>
<reference evidence="1 2" key="1">
    <citation type="submission" date="2023-12" db="EMBL/GenBank/DDBJ databases">
        <title>Baltic Sea Cyanobacteria.</title>
        <authorList>
            <person name="Delbaje E."/>
            <person name="Fewer D.P."/>
            <person name="Shishido T.K."/>
        </authorList>
    </citation>
    <scope>NUCLEOTIDE SEQUENCE [LARGE SCALE GENOMIC DNA]</scope>
    <source>
        <strain evidence="1 2">UHCC 0281</strain>
    </source>
</reference>
<dbReference type="Proteomes" id="UP001302329">
    <property type="component" value="Unassembled WGS sequence"/>
</dbReference>
<keyword evidence="2" id="KW-1185">Reference proteome</keyword>
<evidence type="ECO:0000313" key="2">
    <source>
        <dbReference type="Proteomes" id="UP001302329"/>
    </source>
</evidence>
<accession>A0ABU5SS19</accession>